<name>A0A382K9F3_9ZZZZ</name>
<feature type="non-terminal residue" evidence="1">
    <location>
        <position position="1"/>
    </location>
</feature>
<evidence type="ECO:0000313" key="1">
    <source>
        <dbReference type="EMBL" id="SVC20275.1"/>
    </source>
</evidence>
<accession>A0A382K9F3</accession>
<protein>
    <submittedName>
        <fullName evidence="1">Uncharacterized protein</fullName>
    </submittedName>
</protein>
<reference evidence="1" key="1">
    <citation type="submission" date="2018-05" db="EMBL/GenBank/DDBJ databases">
        <authorList>
            <person name="Lanie J.A."/>
            <person name="Ng W.-L."/>
            <person name="Kazmierczak K.M."/>
            <person name="Andrzejewski T.M."/>
            <person name="Davidsen T.M."/>
            <person name="Wayne K.J."/>
            <person name="Tettelin H."/>
            <person name="Glass J.I."/>
            <person name="Rusch D."/>
            <person name="Podicherti R."/>
            <person name="Tsui H.-C.T."/>
            <person name="Winkler M.E."/>
        </authorList>
    </citation>
    <scope>NUCLEOTIDE SEQUENCE</scope>
</reference>
<dbReference type="EMBL" id="UINC01078827">
    <property type="protein sequence ID" value="SVC20275.1"/>
    <property type="molecule type" value="Genomic_DNA"/>
</dbReference>
<gene>
    <name evidence="1" type="ORF">METZ01_LOCUS273129</name>
</gene>
<sequence length="45" mass="5206">DNLFKIVLFSDILITNQLVNVFVAETDKKYKRSTRGNIEEFCAIV</sequence>
<organism evidence="1">
    <name type="scientific">marine metagenome</name>
    <dbReference type="NCBI Taxonomy" id="408172"/>
    <lineage>
        <taxon>unclassified sequences</taxon>
        <taxon>metagenomes</taxon>
        <taxon>ecological metagenomes</taxon>
    </lineage>
</organism>
<proteinExistence type="predicted"/>
<dbReference type="AlphaFoldDB" id="A0A382K9F3"/>